<organism evidence="1 2">
    <name type="scientific">Meloidogyne enterolobii</name>
    <name type="common">Root-knot nematode worm</name>
    <name type="synonym">Meloidogyne mayaguensis</name>
    <dbReference type="NCBI Taxonomy" id="390850"/>
    <lineage>
        <taxon>Eukaryota</taxon>
        <taxon>Metazoa</taxon>
        <taxon>Ecdysozoa</taxon>
        <taxon>Nematoda</taxon>
        <taxon>Chromadorea</taxon>
        <taxon>Rhabditida</taxon>
        <taxon>Tylenchina</taxon>
        <taxon>Tylenchomorpha</taxon>
        <taxon>Tylenchoidea</taxon>
        <taxon>Meloidogynidae</taxon>
        <taxon>Meloidogyninae</taxon>
        <taxon>Meloidogyne</taxon>
    </lineage>
</organism>
<dbReference type="EMBL" id="CAVMJV010000015">
    <property type="protein sequence ID" value="CAK5053506.1"/>
    <property type="molecule type" value="Genomic_DNA"/>
</dbReference>
<comment type="caution">
    <text evidence="1">The sequence shown here is derived from an EMBL/GenBank/DDBJ whole genome shotgun (WGS) entry which is preliminary data.</text>
</comment>
<reference evidence="1" key="1">
    <citation type="submission" date="2023-11" db="EMBL/GenBank/DDBJ databases">
        <authorList>
            <person name="Poullet M."/>
        </authorList>
    </citation>
    <scope>NUCLEOTIDE SEQUENCE</scope>
    <source>
        <strain evidence="1">E1834</strain>
    </source>
</reference>
<proteinExistence type="predicted"/>
<name>A0ACB0YM93_MELEN</name>
<evidence type="ECO:0000313" key="2">
    <source>
        <dbReference type="Proteomes" id="UP001497535"/>
    </source>
</evidence>
<sequence>MLERIVQFSMDYLNFVSYLVVDRLADIAINWMGGLHHAKKSEASGFCYTNDIVLGILELLKYHKSFVCVEEAFFTTDRVMTVSFHKYGDFFPGTGELKDVGAGKGRYYAVNVPLKDGMTDQAYQQIYTPVIMEVFQPGAVVLQCGADSLNGDRLGPFNLTLRGHGKCVEFMRDYNVPLMLLGGGGYTPKNVARCWTYETSLAVNIDIPDDYILMHQMFQMIILQNISSLLCKQEVLESLSKLPPVPSVQMQAIPNDYIQFDETLEIDQADPDKRLTRAITDRMIAHPGDFYDGENEGDDRRNRQDCKRRQQQNSSEEIIIENDTQENTKRMRVERGEQKQRR</sequence>
<protein>
    <submittedName>
        <fullName evidence="1">Uncharacterized protein</fullName>
    </submittedName>
</protein>
<keyword evidence="2" id="KW-1185">Reference proteome</keyword>
<gene>
    <name evidence="1" type="ORF">MENTE1834_LOCUS14144</name>
</gene>
<dbReference type="Proteomes" id="UP001497535">
    <property type="component" value="Unassembled WGS sequence"/>
</dbReference>
<accession>A0ACB0YM93</accession>
<evidence type="ECO:0000313" key="1">
    <source>
        <dbReference type="EMBL" id="CAK5053506.1"/>
    </source>
</evidence>